<dbReference type="Proteomes" id="UP000245609">
    <property type="component" value="Unassembled WGS sequence"/>
</dbReference>
<dbReference type="Pfam" id="PF08389">
    <property type="entry name" value="Xpo1"/>
    <property type="match status" value="1"/>
</dbReference>
<name>A0A2T9ZLP4_9FUNG</name>
<proteinExistence type="predicted"/>
<dbReference type="GO" id="GO:0005737">
    <property type="term" value="C:cytoplasm"/>
    <property type="evidence" value="ECO:0007669"/>
    <property type="project" value="TreeGrafter"/>
</dbReference>
<dbReference type="InterPro" id="IPR057941">
    <property type="entry name" value="TPR_TNPO3_IPO13_2nd"/>
</dbReference>
<dbReference type="AlphaFoldDB" id="A0A2T9ZLP4"/>
<dbReference type="InterPro" id="IPR001494">
    <property type="entry name" value="Importin-beta_N"/>
</dbReference>
<dbReference type="Pfam" id="PF24140">
    <property type="entry name" value="TPR_TNPO3_IPO13_3rd"/>
    <property type="match status" value="1"/>
</dbReference>
<reference evidence="3 4" key="1">
    <citation type="journal article" date="2018" name="MBio">
        <title>Comparative Genomics Reveals the Core Gene Toolbox for the Fungus-Insect Symbiosis.</title>
        <authorList>
            <person name="Wang Y."/>
            <person name="Stata M."/>
            <person name="Wang W."/>
            <person name="Stajich J.E."/>
            <person name="White M.M."/>
            <person name="Moncalvo J.M."/>
        </authorList>
    </citation>
    <scope>NUCLEOTIDE SEQUENCE [LARGE SCALE GENOMIC DNA]</scope>
    <source>
        <strain evidence="3 4">SC-DP-2</strain>
    </source>
</reference>
<keyword evidence="4" id="KW-1185">Reference proteome</keyword>
<dbReference type="InterPro" id="IPR011989">
    <property type="entry name" value="ARM-like"/>
</dbReference>
<evidence type="ECO:0000313" key="4">
    <source>
        <dbReference type="Proteomes" id="UP000245609"/>
    </source>
</evidence>
<dbReference type="GO" id="GO:0006606">
    <property type="term" value="P:protein import into nucleus"/>
    <property type="evidence" value="ECO:0007669"/>
    <property type="project" value="TreeGrafter"/>
</dbReference>
<gene>
    <name evidence="3" type="ORF">BB560_000002</name>
</gene>
<dbReference type="InterPro" id="IPR013598">
    <property type="entry name" value="Exportin-1/Importin-b-like"/>
</dbReference>
<dbReference type="EMBL" id="MBFS01000001">
    <property type="protein sequence ID" value="PVV05470.1"/>
    <property type="molecule type" value="Genomic_DNA"/>
</dbReference>
<dbReference type="InterPro" id="IPR051345">
    <property type="entry name" value="Importin_beta-like_NTR"/>
</dbReference>
<sequence>MDTLTRVTQALQILYQNSDPESKKEANLWLEQFQKTSEAWIVSDSILQKSDLALDAKLFAAQTLRYKFFPVSEEFFNSASKEFVVCPTSATDPAVPDLSRSCCTACRVGGSTVLPEEVLFNDRILVERSVYAKIFNNLLTSQAKNIVQLLVWCLQNPQVDSEIHIKVLDCLSSWLKSGELSLEMLLSTQLLDFAFSALEYEDDSVFETAVDTVCGYIFECKDPSSDTTNPEKNTFFLQSLQALLIKLTVLSEKMKFDKSVTEDHDIDKMRGYCRIFTEACDAWVKQMVESPLDFRNLLDSMLFVMQFPCLEVLPMTFGFWNDLSLTINRLSRNMPPEQKKIVFEVYNAVFNSLIEIIIVHLRYPLEYDGFSIQEEAPVSTIINTSSFVWTAKDRDDFSDFRHDIGDVLKDSVSVVGQELALQKPYNILVQNLAVASQTNNVPWQLIEAPLFAIRAMGSEISHREDGTMAQIMDLISKLPYHPKIRYASTLVLGRYTEWTFYHPQYIQFQLEYIISGFEIPEVISASSQALKYLCKDCSTYLATYWRQLESFYSTLTLSGKLSEDDILDLTEAVAHVINAIPDGELPPAFEAFCLPLIKNLELQAASEKRDPMHTLEISQNLKRITTFLKFVESNKSSSSNDIILKMIDILWPLLISVIDKHAANGEISESAGRLLRIILVDYLGKNPTAYIEGIELIVRAYQFTGFGVYVWVAKKFIEEYGSDVYLPADSPEAVRSNSCGLLLDKLTEITLGFLSNGTINVETSPEPVEEMYLLITSCLRAQPMRTIKSLVFLQALQFSLIAIRSVVYYVQEAVLEMWYAFMSPSVRHLKNYRDELESRKEKFYIPMKSLERSGELVKRLESRVPLPDYQSSKKNHVLSYDIQRVSLIIATCGYELAKDLFSGLASFTFSDLVPLSIDIFVSLVQFISEGAFISKAILSSDELREKQAQDFPALVKNHLSGSGSESSDSNIDSAILEIDSVDMTALYWIKSFLNDLPPTTIMLDQEKSSFCDDFSLHLSTRHWARLRNLFFDFSYVFRLKNNIKQEKNKQ</sequence>
<accession>A0A2T9ZLP4</accession>
<dbReference type="PANTHER" id="PTHR12363:SF53">
    <property type="entry name" value="MRNA TRANSPORT REGULATOR MTR10"/>
    <property type="match status" value="1"/>
</dbReference>
<feature type="domain" description="Importin N-terminal" evidence="1">
    <location>
        <begin position="26"/>
        <end position="66"/>
    </location>
</feature>
<dbReference type="Gene3D" id="1.25.10.10">
    <property type="entry name" value="Leucine-rich Repeat Variant"/>
    <property type="match status" value="2"/>
</dbReference>
<comment type="caution">
    <text evidence="3">The sequence shown here is derived from an EMBL/GenBank/DDBJ whole genome shotgun (WGS) entry which is preliminary data.</text>
</comment>
<dbReference type="InterPro" id="IPR016024">
    <property type="entry name" value="ARM-type_fold"/>
</dbReference>
<dbReference type="OrthoDB" id="435593at2759"/>
<feature type="domain" description="Exportin-1/Importin-beta-like" evidence="2">
    <location>
        <begin position="113"/>
        <end position="212"/>
    </location>
</feature>
<dbReference type="Pfam" id="PF03810">
    <property type="entry name" value="IBN_N"/>
    <property type="match status" value="1"/>
</dbReference>
<dbReference type="InterPro" id="IPR057942">
    <property type="entry name" value="TPR_TNPO3_IPO13_3rd"/>
</dbReference>
<protein>
    <submittedName>
        <fullName evidence="3">Uncharacterized protein</fullName>
    </submittedName>
</protein>
<evidence type="ECO:0000313" key="3">
    <source>
        <dbReference type="EMBL" id="PVV05470.1"/>
    </source>
</evidence>
<dbReference type="SUPFAM" id="SSF48371">
    <property type="entry name" value="ARM repeat"/>
    <property type="match status" value="1"/>
</dbReference>
<dbReference type="PANTHER" id="PTHR12363">
    <property type="entry name" value="TRANSPORTIN 3 AND IMPORTIN 13"/>
    <property type="match status" value="1"/>
</dbReference>
<dbReference type="STRING" id="133381.A0A2T9ZLP4"/>
<evidence type="ECO:0000259" key="1">
    <source>
        <dbReference type="Pfam" id="PF03810"/>
    </source>
</evidence>
<dbReference type="Pfam" id="PF24138">
    <property type="entry name" value="TPR_TNPO3_IPO13_2nd"/>
    <property type="match status" value="1"/>
</dbReference>
<organism evidence="3 4">
    <name type="scientific">Smittium megazygosporum</name>
    <dbReference type="NCBI Taxonomy" id="133381"/>
    <lineage>
        <taxon>Eukaryota</taxon>
        <taxon>Fungi</taxon>
        <taxon>Fungi incertae sedis</taxon>
        <taxon>Zoopagomycota</taxon>
        <taxon>Kickxellomycotina</taxon>
        <taxon>Harpellomycetes</taxon>
        <taxon>Harpellales</taxon>
        <taxon>Legeriomycetaceae</taxon>
        <taxon>Smittium</taxon>
    </lineage>
</organism>
<dbReference type="GO" id="GO:0031267">
    <property type="term" value="F:small GTPase binding"/>
    <property type="evidence" value="ECO:0007669"/>
    <property type="project" value="InterPro"/>
</dbReference>
<evidence type="ECO:0000259" key="2">
    <source>
        <dbReference type="Pfam" id="PF08389"/>
    </source>
</evidence>